<dbReference type="RefSeq" id="WP_211597563.1">
    <property type="nucleotide sequence ID" value="NZ_JAGRQI010000006.1"/>
</dbReference>
<dbReference type="PROSITE" id="PS51257">
    <property type="entry name" value="PROKAR_LIPOPROTEIN"/>
    <property type="match status" value="1"/>
</dbReference>
<proteinExistence type="predicted"/>
<protein>
    <recommendedName>
        <fullName evidence="4">Domain amino terminal to FKBP-type peptidyl-prolyl isomerase</fullName>
    </recommendedName>
</protein>
<dbReference type="Proteomes" id="UP001230466">
    <property type="component" value="Unassembled WGS sequence"/>
</dbReference>
<sequence>MQKIISTICLIMGLFIITACNQSPYFQSIAKDKLDQKSYAVGYGSASQTYQDKVDNAYDIDAFIKGVTQFYNGEITQPIKQIRANTLNKMLDHNIYAYYNGILFASDLKQNFYHLNAQCWTLTDTQSMIQGIYEAINDLKNNNVKHNDYISKGYDEILHLCVKKMANK</sequence>
<reference evidence="2" key="1">
    <citation type="journal article" date="2023" name="Front. Microbiol.">
        <title>Phylogeography and host specificity of Pasteurellaceae pathogenic to sea-farmed fish in the north-east Atlantic.</title>
        <authorList>
            <person name="Gulla S."/>
            <person name="Colquhoun D.J."/>
            <person name="Olsen A.B."/>
            <person name="Spilsberg B."/>
            <person name="Lagesen K."/>
            <person name="Aakesson C.P."/>
            <person name="Strom S."/>
            <person name="Manji F."/>
            <person name="Birkbeck T.H."/>
            <person name="Nilsen H.K."/>
        </authorList>
    </citation>
    <scope>NUCLEOTIDE SEQUENCE</scope>
    <source>
        <strain evidence="2">VIB1234</strain>
    </source>
</reference>
<evidence type="ECO:0000313" key="2">
    <source>
        <dbReference type="EMBL" id="MDP8187788.1"/>
    </source>
</evidence>
<evidence type="ECO:0008006" key="4">
    <source>
        <dbReference type="Google" id="ProtNLM"/>
    </source>
</evidence>
<feature type="chain" id="PRO_5043476955" description="Domain amino terminal to FKBP-type peptidyl-prolyl isomerase" evidence="1">
    <location>
        <begin position="22"/>
        <end position="168"/>
    </location>
</feature>
<evidence type="ECO:0000256" key="1">
    <source>
        <dbReference type="SAM" id="SignalP"/>
    </source>
</evidence>
<organism evidence="2 3">
    <name type="scientific">Pasteurella atlantica</name>
    <dbReference type="NCBI Taxonomy" id="2827233"/>
    <lineage>
        <taxon>Bacteria</taxon>
        <taxon>Pseudomonadati</taxon>
        <taxon>Pseudomonadota</taxon>
        <taxon>Gammaproteobacteria</taxon>
        <taxon>Pasteurellales</taxon>
        <taxon>Pasteurellaceae</taxon>
        <taxon>Pasteurella</taxon>
    </lineage>
</organism>
<comment type="caution">
    <text evidence="2">The sequence shown here is derived from an EMBL/GenBank/DDBJ whole genome shotgun (WGS) entry which is preliminary data.</text>
</comment>
<dbReference type="AlphaFoldDB" id="A0AAW8CRK0"/>
<name>A0AAW8CRK0_9PAST</name>
<accession>A0AAW8CRK0</accession>
<dbReference type="EMBL" id="JASAYJ010000019">
    <property type="protein sequence ID" value="MDP8187788.1"/>
    <property type="molecule type" value="Genomic_DNA"/>
</dbReference>
<feature type="signal peptide" evidence="1">
    <location>
        <begin position="1"/>
        <end position="21"/>
    </location>
</feature>
<evidence type="ECO:0000313" key="3">
    <source>
        <dbReference type="Proteomes" id="UP001230466"/>
    </source>
</evidence>
<keyword evidence="1" id="KW-0732">Signal</keyword>
<gene>
    <name evidence="2" type="ORF">QJU78_08450</name>
</gene>